<keyword evidence="11" id="KW-1185">Reference proteome</keyword>
<dbReference type="SMART" id="SM00486">
    <property type="entry name" value="POLBc"/>
    <property type="match status" value="1"/>
</dbReference>
<dbReference type="PANTHER" id="PTHR33568">
    <property type="entry name" value="DNA POLYMERASE"/>
    <property type="match status" value="1"/>
</dbReference>
<organism evidence="10 11">
    <name type="scientific">Candidatus Magnetobacterium casense</name>
    <dbReference type="NCBI Taxonomy" id="1455061"/>
    <lineage>
        <taxon>Bacteria</taxon>
        <taxon>Pseudomonadati</taxon>
        <taxon>Nitrospirota</taxon>
        <taxon>Thermodesulfovibrionia</taxon>
        <taxon>Thermodesulfovibrionales</taxon>
        <taxon>Candidatus Magnetobacteriaceae</taxon>
        <taxon>Candidatus Magnetobacterium</taxon>
    </lineage>
</organism>
<evidence type="ECO:0000256" key="3">
    <source>
        <dbReference type="ARBA" id="ARBA00022679"/>
    </source>
</evidence>
<evidence type="ECO:0000256" key="2">
    <source>
        <dbReference type="ARBA" id="ARBA00012417"/>
    </source>
</evidence>
<feature type="domain" description="DNA-directed DNA polymerase family B mitochondria/virus" evidence="9">
    <location>
        <begin position="179"/>
        <end position="422"/>
    </location>
</feature>
<name>A0ABS6RX15_9BACT</name>
<feature type="domain" description="DNA-directed DNA polymerase family B mitochondria/virus" evidence="9">
    <location>
        <begin position="68"/>
        <end position="173"/>
    </location>
</feature>
<dbReference type="RefSeq" id="WP_218250958.1">
    <property type="nucleotide sequence ID" value="NZ_JABXWD010000019.1"/>
</dbReference>
<evidence type="ECO:0000256" key="4">
    <source>
        <dbReference type="ARBA" id="ARBA00022695"/>
    </source>
</evidence>
<dbReference type="EC" id="2.7.7.7" evidence="2"/>
<dbReference type="Proteomes" id="UP001196980">
    <property type="component" value="Unassembled WGS sequence"/>
</dbReference>
<evidence type="ECO:0000313" key="10">
    <source>
        <dbReference type="EMBL" id="MBV6340338.1"/>
    </source>
</evidence>
<proteinExistence type="inferred from homology"/>
<gene>
    <name evidence="10" type="ORF">HWQ67_01950</name>
</gene>
<evidence type="ECO:0000256" key="7">
    <source>
        <dbReference type="ARBA" id="ARBA00023125"/>
    </source>
</evidence>
<dbReference type="InterPro" id="IPR004868">
    <property type="entry name" value="DNA-dir_DNA_pol_B_mt/vir"/>
</dbReference>
<accession>A0ABS6RX15</accession>
<dbReference type="Pfam" id="PF03175">
    <property type="entry name" value="DNA_pol_B_2"/>
    <property type="match status" value="2"/>
</dbReference>
<keyword evidence="4" id="KW-0548">Nucleotidyltransferase</keyword>
<sequence>MQPFKQYLPTLQPLTEDDELADFSTFDIETAAWTTPYIVGYYHKQHGFKTYTGLDCIHQFMQDLLQRHHREEIIYAHNGGKFDFSFLLQQMMNKDYRKKYTADLTRTQGRVIELRINRIEWADNGPGKKKTPVYHTILRFRDSMSLLPFSLKKLTDSFDVEHPKGEVDHTKITPKNWQEYLPEIIPYLKHDCLGLHEVLTKYQNYCYNKWHISIKEAITTASMAMRIYRRNYQKLALPQYLPYEDVIRLSYVGGRTEIFQHYLDTPGGYYYDVNSLYPSVMHNNPYPVGYPVKTYGFDIHKNFGICQATIDIPKTLDIPPLPFKHIVNKQMKLTFPVGRIKGWFCTPELLMAEKYGCKVDVDFGLDFQKDYIFKGYVEDLYAIKEKPRDNVEKVVTKLKLNSLYGKYGQRREKEQFMFNPKDIIGLTPLTLDDSIPLYSKKVQSKSKHILPAIASFVTSYARCTLYELMQDSDPYYCDTDSIITRKKLPISKALGDLKLEHHIKEGVFILPKMYAFRCYDDCPDKDHLTDGYDILKIKGFPKSFVKEKMTFELLKHSLMTGNFDKIHYKELGKFTTIFESLRRKHKFVSTNDFERSVKARYDKRELIQGSFRTRPLDVTL</sequence>
<keyword evidence="7" id="KW-0238">DNA-binding</keyword>
<dbReference type="EMBL" id="JABXWD010000019">
    <property type="protein sequence ID" value="MBV6340338.1"/>
    <property type="molecule type" value="Genomic_DNA"/>
</dbReference>
<evidence type="ECO:0000256" key="6">
    <source>
        <dbReference type="ARBA" id="ARBA00022932"/>
    </source>
</evidence>
<protein>
    <recommendedName>
        <fullName evidence="2">DNA-directed DNA polymerase</fullName>
        <ecNumber evidence="2">2.7.7.7</ecNumber>
    </recommendedName>
</protein>
<comment type="similarity">
    <text evidence="1">Belongs to the DNA polymerase type-B family.</text>
</comment>
<keyword evidence="6" id="KW-0239">DNA-directed DNA polymerase</keyword>
<comment type="caution">
    <text evidence="10">The sequence shown here is derived from an EMBL/GenBank/DDBJ whole genome shotgun (WGS) entry which is preliminary data.</text>
</comment>
<keyword evidence="5" id="KW-0235">DNA replication</keyword>
<evidence type="ECO:0000259" key="9">
    <source>
        <dbReference type="Pfam" id="PF03175"/>
    </source>
</evidence>
<comment type="catalytic activity">
    <reaction evidence="8">
        <text>DNA(n) + a 2'-deoxyribonucleoside 5'-triphosphate = DNA(n+1) + diphosphate</text>
        <dbReference type="Rhea" id="RHEA:22508"/>
        <dbReference type="Rhea" id="RHEA-COMP:17339"/>
        <dbReference type="Rhea" id="RHEA-COMP:17340"/>
        <dbReference type="ChEBI" id="CHEBI:33019"/>
        <dbReference type="ChEBI" id="CHEBI:61560"/>
        <dbReference type="ChEBI" id="CHEBI:173112"/>
        <dbReference type="EC" id="2.7.7.7"/>
    </reaction>
</comment>
<dbReference type="PANTHER" id="PTHR33568:SF3">
    <property type="entry name" value="DNA-DIRECTED DNA POLYMERASE"/>
    <property type="match status" value="1"/>
</dbReference>
<evidence type="ECO:0000313" key="11">
    <source>
        <dbReference type="Proteomes" id="UP001196980"/>
    </source>
</evidence>
<evidence type="ECO:0000256" key="8">
    <source>
        <dbReference type="ARBA" id="ARBA00049244"/>
    </source>
</evidence>
<reference evidence="10 11" key="1">
    <citation type="journal article" date="2020" name="J Geophys Res Biogeosci">
        <title>Magnetotaxis as an Adaptation to Enable Bacterial Shuttling of Microbial Sulfur and Sulfur Cycling Across Aquatic Oxic#Anoxic Interfaces.</title>
        <authorList>
            <person name="Li J."/>
            <person name="Liu P."/>
            <person name="Wang J."/>
            <person name="Roberts A.P."/>
            <person name="Pan Y."/>
        </authorList>
    </citation>
    <scope>NUCLEOTIDE SEQUENCE [LARGE SCALE GENOMIC DNA]</scope>
    <source>
        <strain evidence="10 11">MYR-1_YQ</strain>
    </source>
</reference>
<keyword evidence="3" id="KW-0808">Transferase</keyword>
<evidence type="ECO:0000256" key="5">
    <source>
        <dbReference type="ARBA" id="ARBA00022705"/>
    </source>
</evidence>
<dbReference type="InterPro" id="IPR006172">
    <property type="entry name" value="DNA-dir_DNA_pol_B"/>
</dbReference>
<evidence type="ECO:0000256" key="1">
    <source>
        <dbReference type="ARBA" id="ARBA00005755"/>
    </source>
</evidence>